<feature type="compositionally biased region" description="Basic residues" evidence="1">
    <location>
        <begin position="228"/>
        <end position="239"/>
    </location>
</feature>
<gene>
    <name evidence="2" type="ORF">HOLleu_15549</name>
</gene>
<reference evidence="2" key="1">
    <citation type="submission" date="2021-10" db="EMBL/GenBank/DDBJ databases">
        <title>Tropical sea cucumber genome reveals ecological adaptation and Cuvierian tubules defense mechanism.</title>
        <authorList>
            <person name="Chen T."/>
        </authorList>
    </citation>
    <scope>NUCLEOTIDE SEQUENCE</scope>
    <source>
        <strain evidence="2">Nanhai2018</strain>
        <tissue evidence="2">Muscle</tissue>
    </source>
</reference>
<sequence>MAEGLISCRGCQDHLHGTGEESCWKELGTDGPSKSEDAPHATLDGPHGTEQIGSLKAEETDSPEKALFEDAPHATLDGPHGTDQIAGSLKAEETDSPEKSLFGALSTLVEFVSRKLPPTASRNLLQEMSTSFSALQATPQNTTGQPRLKPVTNLPDPCLSDGSHRNNDGAQNKQLRESNISEEGIDDCNSSEECVDLTLSSDDSDHSEYSPSDHEEEEEEDSPSITMKRPKTIKSSRNSSKKLRLQAKCRMGVNDRFPPFQTRSFVRFLGSPAGGLKSNVKEVDSAVSRCLHYLGSGILRWSNLLKLRKVSDWLDMHASFGDGPSALINKIYYIQTGLKYLRYLSDDDRERAKCLSASQELSSWSLRYRPLLRKRQSMIRDAMCEKDDDMTSLKRYTDMVNDQSLRGKAWDMVNKGRSGFTVARDEFLYVMRYCLTMLLVKNAKRPGVLAGMKLDEWESRRTCPTGLKLVLVSDHKTACSGSSHVYVEAQDESLIAGYISHIRPCAQNAGHTGFVFINFTGTQLQNVSSQIRKFVPAGTKFSATKLRKVYSTCVGELGNYLKEKQVAELCDHSQETQQRYYAARRKQKQTAEAYDTLQSLRNDSVRESSLDTPAKESLLS</sequence>
<feature type="region of interest" description="Disordered" evidence="1">
    <location>
        <begin position="597"/>
        <end position="620"/>
    </location>
</feature>
<proteinExistence type="predicted"/>
<evidence type="ECO:0000313" key="3">
    <source>
        <dbReference type="Proteomes" id="UP001152320"/>
    </source>
</evidence>
<feature type="compositionally biased region" description="Basic and acidic residues" evidence="1">
    <location>
        <begin position="11"/>
        <end position="39"/>
    </location>
</feature>
<organism evidence="2 3">
    <name type="scientific">Holothuria leucospilota</name>
    <name type="common">Black long sea cucumber</name>
    <name type="synonym">Mertensiothuria leucospilota</name>
    <dbReference type="NCBI Taxonomy" id="206669"/>
    <lineage>
        <taxon>Eukaryota</taxon>
        <taxon>Metazoa</taxon>
        <taxon>Echinodermata</taxon>
        <taxon>Eleutherozoa</taxon>
        <taxon>Echinozoa</taxon>
        <taxon>Holothuroidea</taxon>
        <taxon>Aspidochirotacea</taxon>
        <taxon>Aspidochirotida</taxon>
        <taxon>Holothuriidae</taxon>
        <taxon>Holothuria</taxon>
    </lineage>
</organism>
<feature type="compositionally biased region" description="Basic and acidic residues" evidence="1">
    <location>
        <begin position="56"/>
        <end position="72"/>
    </location>
</feature>
<dbReference type="Proteomes" id="UP001152320">
    <property type="component" value="Chromosome 7"/>
</dbReference>
<feature type="region of interest" description="Disordered" evidence="1">
    <location>
        <begin position="137"/>
        <end position="239"/>
    </location>
</feature>
<evidence type="ECO:0000256" key="1">
    <source>
        <dbReference type="SAM" id="MobiDB-lite"/>
    </source>
</evidence>
<feature type="compositionally biased region" description="Acidic residues" evidence="1">
    <location>
        <begin position="183"/>
        <end position="195"/>
    </location>
</feature>
<comment type="caution">
    <text evidence="2">The sequence shown here is derived from an EMBL/GenBank/DDBJ whole genome shotgun (WGS) entry which is preliminary data.</text>
</comment>
<feature type="region of interest" description="Disordered" evidence="1">
    <location>
        <begin position="1"/>
        <end position="98"/>
    </location>
</feature>
<name>A0A9Q1H9Q1_HOLLE</name>
<accession>A0A9Q1H9Q1</accession>
<evidence type="ECO:0000313" key="2">
    <source>
        <dbReference type="EMBL" id="KAJ8038204.1"/>
    </source>
</evidence>
<dbReference type="EMBL" id="JAIZAY010000007">
    <property type="protein sequence ID" value="KAJ8038204.1"/>
    <property type="molecule type" value="Genomic_DNA"/>
</dbReference>
<keyword evidence="3" id="KW-1185">Reference proteome</keyword>
<dbReference type="AlphaFoldDB" id="A0A9Q1H9Q1"/>
<feature type="compositionally biased region" description="Basic and acidic residues" evidence="1">
    <location>
        <begin position="203"/>
        <end position="213"/>
    </location>
</feature>
<protein>
    <submittedName>
        <fullName evidence="2">Uncharacterized protein</fullName>
    </submittedName>
</protein>